<evidence type="ECO:0000313" key="2">
    <source>
        <dbReference type="Proteomes" id="UP000247702"/>
    </source>
</evidence>
<proteinExistence type="predicted"/>
<gene>
    <name evidence="1" type="ORF">RclHR1_14790001</name>
</gene>
<sequence>MISAQNWYSSWTWNLRNETNLLAYSSLRFGRSRLGMCANRLPDSLDEPRLGMYTSKLMGSRLPDSLDKLRLEMYASKLTGSEFTRQKTLPDVRLPDEKYYQTLKLKLLVKNIIGKYIHIDGEHARKSS</sequence>
<keyword evidence="2" id="KW-1185">Reference proteome</keyword>
<dbReference type="EMBL" id="BEXD01000534">
    <property type="protein sequence ID" value="GBB88233.1"/>
    <property type="molecule type" value="Genomic_DNA"/>
</dbReference>
<accession>A0A2Z6QDJ2</accession>
<organism evidence="1 2">
    <name type="scientific">Rhizophagus clarus</name>
    <dbReference type="NCBI Taxonomy" id="94130"/>
    <lineage>
        <taxon>Eukaryota</taxon>
        <taxon>Fungi</taxon>
        <taxon>Fungi incertae sedis</taxon>
        <taxon>Mucoromycota</taxon>
        <taxon>Glomeromycotina</taxon>
        <taxon>Glomeromycetes</taxon>
        <taxon>Glomerales</taxon>
        <taxon>Glomeraceae</taxon>
        <taxon>Rhizophagus</taxon>
    </lineage>
</organism>
<name>A0A2Z6QDJ2_9GLOM</name>
<evidence type="ECO:0000313" key="1">
    <source>
        <dbReference type="EMBL" id="GBB88233.1"/>
    </source>
</evidence>
<reference evidence="1 2" key="1">
    <citation type="submission" date="2017-11" db="EMBL/GenBank/DDBJ databases">
        <title>The genome of Rhizophagus clarus HR1 reveals common genetic basis of auxotrophy among arbuscular mycorrhizal fungi.</title>
        <authorList>
            <person name="Kobayashi Y."/>
        </authorList>
    </citation>
    <scope>NUCLEOTIDE SEQUENCE [LARGE SCALE GENOMIC DNA]</scope>
    <source>
        <strain evidence="1 2">HR1</strain>
    </source>
</reference>
<dbReference type="Proteomes" id="UP000247702">
    <property type="component" value="Unassembled WGS sequence"/>
</dbReference>
<dbReference type="AlphaFoldDB" id="A0A2Z6QDJ2"/>
<comment type="caution">
    <text evidence="1">The sequence shown here is derived from an EMBL/GenBank/DDBJ whole genome shotgun (WGS) entry which is preliminary data.</text>
</comment>
<protein>
    <submittedName>
        <fullName evidence="1">Uncharacterized protein</fullName>
    </submittedName>
</protein>